<keyword evidence="15" id="KW-0804">Transcription</keyword>
<comment type="similarity">
    <text evidence="5">Belongs to the CAF1 family.</text>
</comment>
<dbReference type="GO" id="GO:0003723">
    <property type="term" value="F:RNA binding"/>
    <property type="evidence" value="ECO:0007669"/>
    <property type="project" value="UniProtKB-KW"/>
</dbReference>
<sequence>MADILIIDVWADNVHKEFTRIRDVFQRYPYIAFDTEFPGFVHPSNSRAGAEIYYGHNKANVDSLKLIQVGLTFDDEFGSLPTNQYGQQIALQINLCDFDPSWDRYSMEAMNILRISGIDFEKNHTKGVTSQTLADSLASARLVSNPPVHWVTFHGTYDTAYLVKLLNSCTLLPDALSTFLSMVNRIFPNFYDAKHMVHHHYV</sequence>
<dbReference type="HOGENOM" id="CLU_027974_1_0_1"/>
<dbReference type="Proteomes" id="UP000017836">
    <property type="component" value="Unassembled WGS sequence"/>
</dbReference>
<keyword evidence="10" id="KW-0479">Metal-binding</keyword>
<proteinExistence type="inferred from homology"/>
<comment type="function">
    <text evidence="17">Ubiquitous transcription factor required for a diverse set of processes. It is a component of the CCR4 complex involved in the control of gene expression.</text>
</comment>
<dbReference type="SUPFAM" id="SSF53098">
    <property type="entry name" value="Ribonuclease H-like"/>
    <property type="match status" value="1"/>
</dbReference>
<evidence type="ECO:0000256" key="12">
    <source>
        <dbReference type="ARBA" id="ARBA00022839"/>
    </source>
</evidence>
<keyword evidence="16" id="KW-0539">Nucleus</keyword>
<keyword evidence="9" id="KW-0540">Nuclease</keyword>
<dbReference type="GO" id="GO:0004535">
    <property type="term" value="F:poly(A)-specific ribonuclease activity"/>
    <property type="evidence" value="ECO:0000318"/>
    <property type="project" value="GO_Central"/>
</dbReference>
<dbReference type="GO" id="GO:0046872">
    <property type="term" value="F:metal ion binding"/>
    <property type="evidence" value="ECO:0007669"/>
    <property type="project" value="UniProtKB-KW"/>
</dbReference>
<dbReference type="KEGG" id="atr:18449082"/>
<evidence type="ECO:0000256" key="13">
    <source>
        <dbReference type="ARBA" id="ARBA00022884"/>
    </source>
</evidence>
<dbReference type="OMA" id="YSMEAMN"/>
<dbReference type="eggNOG" id="KOG0304">
    <property type="taxonomic scope" value="Eukaryota"/>
</dbReference>
<dbReference type="InterPro" id="IPR006941">
    <property type="entry name" value="RNase_CAF1"/>
</dbReference>
<dbReference type="PANTHER" id="PTHR10797">
    <property type="entry name" value="CCR4-NOT TRANSCRIPTION COMPLEX SUBUNIT"/>
    <property type="match status" value="1"/>
</dbReference>
<comment type="cofactor">
    <cofactor evidence="2">
        <name>a divalent metal cation</name>
        <dbReference type="ChEBI" id="CHEBI:60240"/>
    </cofactor>
</comment>
<dbReference type="OrthoDB" id="1164111at2759"/>
<comment type="subcellular location">
    <subcellularLocation>
        <location evidence="4">Cytoplasm</location>
    </subcellularLocation>
    <subcellularLocation>
        <location evidence="3">Nucleus</location>
    </subcellularLocation>
</comment>
<comment type="catalytic activity">
    <reaction evidence="1">
        <text>Exonucleolytic cleavage of poly(A) to 5'-AMP.</text>
        <dbReference type="EC" id="3.1.13.4"/>
    </reaction>
</comment>
<dbReference type="STRING" id="13333.U5DEM1"/>
<name>U5DEM1_AMBTC</name>
<dbReference type="GO" id="GO:0000932">
    <property type="term" value="C:P-body"/>
    <property type="evidence" value="ECO:0000318"/>
    <property type="project" value="GO_Central"/>
</dbReference>
<evidence type="ECO:0000313" key="19">
    <source>
        <dbReference type="Proteomes" id="UP000017836"/>
    </source>
</evidence>
<accession>U5DEM1</accession>
<organism evidence="18 19">
    <name type="scientific">Amborella trichopoda</name>
    <dbReference type="NCBI Taxonomy" id="13333"/>
    <lineage>
        <taxon>Eukaryota</taxon>
        <taxon>Viridiplantae</taxon>
        <taxon>Streptophyta</taxon>
        <taxon>Embryophyta</taxon>
        <taxon>Tracheophyta</taxon>
        <taxon>Spermatophyta</taxon>
        <taxon>Magnoliopsida</taxon>
        <taxon>Amborellales</taxon>
        <taxon>Amborellaceae</taxon>
        <taxon>Amborella</taxon>
    </lineage>
</organism>
<gene>
    <name evidence="18" type="ORF">AMTR_s00070p00175430</name>
</gene>
<dbReference type="GO" id="GO:0000288">
    <property type="term" value="P:nuclear-transcribed mRNA catabolic process, deadenylation-dependent decay"/>
    <property type="evidence" value="ECO:0000318"/>
    <property type="project" value="GO_Central"/>
</dbReference>
<keyword evidence="12" id="KW-0269">Exonuclease</keyword>
<evidence type="ECO:0000256" key="9">
    <source>
        <dbReference type="ARBA" id="ARBA00022722"/>
    </source>
</evidence>
<keyword evidence="8" id="KW-0963">Cytoplasm</keyword>
<dbReference type="GO" id="GO:0005634">
    <property type="term" value="C:nucleus"/>
    <property type="evidence" value="ECO:0007669"/>
    <property type="project" value="UniProtKB-SubCell"/>
</dbReference>
<evidence type="ECO:0000313" key="18">
    <source>
        <dbReference type="EMBL" id="ERN20660.1"/>
    </source>
</evidence>
<keyword evidence="13" id="KW-0694">RNA-binding</keyword>
<evidence type="ECO:0000256" key="17">
    <source>
        <dbReference type="ARBA" id="ARBA00025148"/>
    </source>
</evidence>
<dbReference type="Gene3D" id="3.30.420.10">
    <property type="entry name" value="Ribonuclease H-like superfamily/Ribonuclease H"/>
    <property type="match status" value="1"/>
</dbReference>
<evidence type="ECO:0000256" key="15">
    <source>
        <dbReference type="ARBA" id="ARBA00023163"/>
    </source>
</evidence>
<evidence type="ECO:0000256" key="11">
    <source>
        <dbReference type="ARBA" id="ARBA00022801"/>
    </source>
</evidence>
<evidence type="ECO:0000256" key="16">
    <source>
        <dbReference type="ARBA" id="ARBA00023242"/>
    </source>
</evidence>
<dbReference type="InterPro" id="IPR036397">
    <property type="entry name" value="RNaseH_sf"/>
</dbReference>
<evidence type="ECO:0000256" key="5">
    <source>
        <dbReference type="ARBA" id="ARBA00008372"/>
    </source>
</evidence>
<dbReference type="InterPro" id="IPR012337">
    <property type="entry name" value="RNaseH-like_sf"/>
</dbReference>
<dbReference type="AlphaFoldDB" id="U5DEM1"/>
<evidence type="ECO:0000256" key="7">
    <source>
        <dbReference type="ARBA" id="ARBA00012161"/>
    </source>
</evidence>
<evidence type="ECO:0000256" key="10">
    <source>
        <dbReference type="ARBA" id="ARBA00022723"/>
    </source>
</evidence>
<evidence type="ECO:0000256" key="3">
    <source>
        <dbReference type="ARBA" id="ARBA00004123"/>
    </source>
</evidence>
<evidence type="ECO:0000256" key="4">
    <source>
        <dbReference type="ARBA" id="ARBA00004496"/>
    </source>
</evidence>
<keyword evidence="14" id="KW-0805">Transcription regulation</keyword>
<evidence type="ECO:0000256" key="6">
    <source>
        <dbReference type="ARBA" id="ARBA00011757"/>
    </source>
</evidence>
<dbReference type="Pfam" id="PF04857">
    <property type="entry name" value="CAF1"/>
    <property type="match status" value="1"/>
</dbReference>
<dbReference type="InterPro" id="IPR039637">
    <property type="entry name" value="CNOT7/CNOT8/Pop2"/>
</dbReference>
<reference evidence="19" key="1">
    <citation type="journal article" date="2013" name="Science">
        <title>The Amborella genome and the evolution of flowering plants.</title>
        <authorList>
            <consortium name="Amborella Genome Project"/>
        </authorList>
    </citation>
    <scope>NUCLEOTIDE SEQUENCE [LARGE SCALE GENOMIC DNA]</scope>
</reference>
<comment type="subunit">
    <text evidence="6">Component of the CCR4-NOT complex, at least composed of CRR4 and CAF1 proteins.</text>
</comment>
<evidence type="ECO:0000256" key="8">
    <source>
        <dbReference type="ARBA" id="ARBA00022490"/>
    </source>
</evidence>
<keyword evidence="19" id="KW-1185">Reference proteome</keyword>
<evidence type="ECO:0000256" key="14">
    <source>
        <dbReference type="ARBA" id="ARBA00023015"/>
    </source>
</evidence>
<dbReference type="EC" id="3.1.13.4" evidence="7"/>
<evidence type="ECO:0000256" key="1">
    <source>
        <dbReference type="ARBA" id="ARBA00001663"/>
    </source>
</evidence>
<keyword evidence="11" id="KW-0378">Hydrolase</keyword>
<dbReference type="Gramene" id="ERN20660">
    <property type="protein sequence ID" value="ERN20660"/>
    <property type="gene ID" value="AMTR_s00070p00175430"/>
</dbReference>
<dbReference type="GO" id="GO:0030015">
    <property type="term" value="C:CCR4-NOT core complex"/>
    <property type="evidence" value="ECO:0000318"/>
    <property type="project" value="GO_Central"/>
</dbReference>
<dbReference type="EMBL" id="KI392058">
    <property type="protein sequence ID" value="ERN20660.1"/>
    <property type="molecule type" value="Genomic_DNA"/>
</dbReference>
<evidence type="ECO:0000256" key="2">
    <source>
        <dbReference type="ARBA" id="ARBA00001968"/>
    </source>
</evidence>
<protein>
    <recommendedName>
        <fullName evidence="7">poly(A)-specific ribonuclease</fullName>
        <ecNumber evidence="7">3.1.13.4</ecNumber>
    </recommendedName>
</protein>